<comment type="caution">
    <text evidence="1">The sequence shown here is derived from an EMBL/GenBank/DDBJ whole genome shotgun (WGS) entry which is preliminary data.</text>
</comment>
<gene>
    <name evidence="1" type="ORF">LCGC14_1798640</name>
</gene>
<dbReference type="AlphaFoldDB" id="A0A0F9J530"/>
<sequence>MVRRASHPLHRGATGLTCDLAGYVHDLERSPRSSRGNYLYYIIRLDGGRQIKVSAWAFEREESEMSSEKRYVAINRHYPRVARTGSSPEDAVDGFREEAKSSYDIYEIGPEVKEPDYGPLVAWAKERHTPATCAGTPTDVFPCTCGLTDALKAAGID</sequence>
<reference evidence="1" key="1">
    <citation type="journal article" date="2015" name="Nature">
        <title>Complex archaea that bridge the gap between prokaryotes and eukaryotes.</title>
        <authorList>
            <person name="Spang A."/>
            <person name="Saw J.H."/>
            <person name="Jorgensen S.L."/>
            <person name="Zaremba-Niedzwiedzka K."/>
            <person name="Martijn J."/>
            <person name="Lind A.E."/>
            <person name="van Eijk R."/>
            <person name="Schleper C."/>
            <person name="Guy L."/>
            <person name="Ettema T.J."/>
        </authorList>
    </citation>
    <scope>NUCLEOTIDE SEQUENCE</scope>
</reference>
<proteinExistence type="predicted"/>
<protein>
    <submittedName>
        <fullName evidence="1">Uncharacterized protein</fullName>
    </submittedName>
</protein>
<name>A0A0F9J530_9ZZZZ</name>
<organism evidence="1">
    <name type="scientific">marine sediment metagenome</name>
    <dbReference type="NCBI Taxonomy" id="412755"/>
    <lineage>
        <taxon>unclassified sequences</taxon>
        <taxon>metagenomes</taxon>
        <taxon>ecological metagenomes</taxon>
    </lineage>
</organism>
<dbReference type="EMBL" id="LAZR01017292">
    <property type="protein sequence ID" value="KKM01021.1"/>
    <property type="molecule type" value="Genomic_DNA"/>
</dbReference>
<evidence type="ECO:0000313" key="1">
    <source>
        <dbReference type="EMBL" id="KKM01021.1"/>
    </source>
</evidence>
<accession>A0A0F9J530</accession>